<dbReference type="Pfam" id="PF15978">
    <property type="entry name" value="TnsD"/>
    <property type="match status" value="1"/>
</dbReference>
<evidence type="ECO:0000259" key="2">
    <source>
        <dbReference type="Pfam" id="PF15978"/>
    </source>
</evidence>
<sequence length="524" mass="60630">MHLPDALPDETLFSRVVRYLSLSGTLKGQCLKNLVGNRRAVIHPYLTADLTAISAFTSESAVDLCRKQTLRPWFAHYLPRYQQTICNCSIKHNPLIRACQLSTFRETEPLAVKFCPLCCIDDIQNIGVAYWHCLHQIPGVDVCSKHGVWLSYYTLNDRDHLSENFLPTPNRCQDKCEPLAIEFAQFAERKLRSIQSHPLYNQHAKQYKSQLANKGLVTNNGRVKRIELMAALYGLSVQILLPNNPLRITSNQDFRYVESLLNGSYQAHPFKHLLLEFFLTQGYVNEDSQTQYVSAEIRERDFCEVEARCCDLLQQGTSMAQVGRDIGKSRCYVKAIALKHHIPVNLKPYKITNSVKDKISRMAFKGKHRAAIAQQLGISSGSVEMIISSVEGLVEWRKKCKADSKRRRYQYQILQYVRQYPQRMRQSVKEECEAAFFWLYLHNPDWLEQHLPNPLKTQHVDRVDWGERDKELALRVVQIMDKAGYAISRTQLDRELGSHGWLTAKKENLPLTLQAYYQWINLRK</sequence>
<dbReference type="RefSeq" id="WP_143691657.1">
    <property type="nucleotide sequence ID" value="NZ_AP019798.1"/>
</dbReference>
<dbReference type="Proteomes" id="UP000315115">
    <property type="component" value="Chromosome 1"/>
</dbReference>
<dbReference type="InterPro" id="IPR009492">
    <property type="entry name" value="TniQ"/>
</dbReference>
<evidence type="ECO:0000259" key="1">
    <source>
        <dbReference type="Pfam" id="PF06527"/>
    </source>
</evidence>
<gene>
    <name evidence="3" type="ORF">VroAM7_00760</name>
</gene>
<feature type="domain" description="Transposon Tn7 transposition protein TnsD C-terminal" evidence="2">
    <location>
        <begin position="358"/>
        <end position="513"/>
    </location>
</feature>
<dbReference type="InterPro" id="IPR032750">
    <property type="entry name" value="TnsD_C"/>
</dbReference>
<dbReference type="Pfam" id="PF06527">
    <property type="entry name" value="TniQ"/>
    <property type="match status" value="1"/>
</dbReference>
<organism evidence="3 4">
    <name type="scientific">Vibrio rotiferianus</name>
    <dbReference type="NCBI Taxonomy" id="190895"/>
    <lineage>
        <taxon>Bacteria</taxon>
        <taxon>Pseudomonadati</taxon>
        <taxon>Pseudomonadota</taxon>
        <taxon>Gammaproteobacteria</taxon>
        <taxon>Vibrionales</taxon>
        <taxon>Vibrionaceae</taxon>
        <taxon>Vibrio</taxon>
    </lineage>
</organism>
<proteinExistence type="predicted"/>
<protein>
    <submittedName>
        <fullName evidence="3">Transposase</fullName>
    </submittedName>
</protein>
<evidence type="ECO:0000313" key="3">
    <source>
        <dbReference type="EMBL" id="BBL87423.1"/>
    </source>
</evidence>
<dbReference type="AlphaFoldDB" id="A0A510I1H2"/>
<name>A0A510I1H2_9VIBR</name>
<feature type="domain" description="TniQ" evidence="1">
    <location>
        <begin position="4"/>
        <end position="149"/>
    </location>
</feature>
<reference evidence="4" key="1">
    <citation type="submission" date="2019-07" db="EMBL/GenBank/DDBJ databases">
        <title>Complete Genome Sequences of Vibrion rotiferianus strain AM7.</title>
        <authorList>
            <person name="Miyazaki K."/>
            <person name="Wiseschart A."/>
            <person name="Pootanakit K."/>
            <person name="Ishimori K."/>
            <person name="Kitahara K."/>
        </authorList>
    </citation>
    <scope>NUCLEOTIDE SEQUENCE [LARGE SCALE GENOMIC DNA]</scope>
    <source>
        <strain evidence="4">AM7</strain>
    </source>
</reference>
<evidence type="ECO:0000313" key="4">
    <source>
        <dbReference type="Proteomes" id="UP000315115"/>
    </source>
</evidence>
<dbReference type="EMBL" id="AP019798">
    <property type="protein sequence ID" value="BBL87423.1"/>
    <property type="molecule type" value="Genomic_DNA"/>
</dbReference>
<accession>A0A510I1H2</accession>